<gene>
    <name evidence="10" type="primary">urtB</name>
    <name evidence="10" type="ORF">JF535_04955</name>
</gene>
<keyword evidence="4 9" id="KW-0812">Transmembrane</keyword>
<protein>
    <submittedName>
        <fullName evidence="10">Urea ABC transporter permease subunit UrtB</fullName>
    </submittedName>
</protein>
<dbReference type="PANTHER" id="PTHR11795:SF447">
    <property type="entry name" value="ABC TRANSPORTER PERMEASE PROTEIN"/>
    <property type="match status" value="1"/>
</dbReference>
<evidence type="ECO:0000313" key="11">
    <source>
        <dbReference type="Proteomes" id="UP000664293"/>
    </source>
</evidence>
<dbReference type="Pfam" id="PF02653">
    <property type="entry name" value="BPD_transp_2"/>
    <property type="match status" value="1"/>
</dbReference>
<keyword evidence="7 9" id="KW-0472">Membrane</keyword>
<comment type="caution">
    <text evidence="10">The sequence shown here is derived from an EMBL/GenBank/DDBJ whole genome shotgun (WGS) entry which is preliminary data.</text>
</comment>
<keyword evidence="11" id="KW-1185">Reference proteome</keyword>
<evidence type="ECO:0000256" key="7">
    <source>
        <dbReference type="ARBA" id="ARBA00023136"/>
    </source>
</evidence>
<comment type="subcellular location">
    <subcellularLocation>
        <location evidence="1">Cell inner membrane</location>
        <topology evidence="1">Multi-pass membrane protein</topology>
    </subcellularLocation>
</comment>
<dbReference type="InterPro" id="IPR052157">
    <property type="entry name" value="BCAA_transport_permease"/>
</dbReference>
<keyword evidence="5" id="KW-0029">Amino-acid transport</keyword>
<evidence type="ECO:0000256" key="8">
    <source>
        <dbReference type="ARBA" id="ARBA00037998"/>
    </source>
</evidence>
<dbReference type="InterPro" id="IPR001851">
    <property type="entry name" value="ABC_transp_permease"/>
</dbReference>
<keyword evidence="2" id="KW-0813">Transport</keyword>
<dbReference type="PANTHER" id="PTHR11795">
    <property type="entry name" value="BRANCHED-CHAIN AMINO ACID TRANSPORT SYSTEM PERMEASE PROTEIN LIVH"/>
    <property type="match status" value="1"/>
</dbReference>
<dbReference type="EMBL" id="JAEKJR010000001">
    <property type="protein sequence ID" value="MBN8430200.1"/>
    <property type="molecule type" value="Genomic_DNA"/>
</dbReference>
<evidence type="ECO:0000256" key="6">
    <source>
        <dbReference type="ARBA" id="ARBA00022989"/>
    </source>
</evidence>
<evidence type="ECO:0000256" key="9">
    <source>
        <dbReference type="SAM" id="Phobius"/>
    </source>
</evidence>
<accession>A0ABS3E4G9</accession>
<feature type="transmembrane region" description="Helical" evidence="9">
    <location>
        <begin position="494"/>
        <end position="513"/>
    </location>
</feature>
<name>A0ABS3E4G9_9GAMM</name>
<reference evidence="10 11" key="1">
    <citation type="submission" date="2020-12" db="EMBL/GenBank/DDBJ databases">
        <title>Oil enriched cultivation method for isolating marine PHA-producing bacteria.</title>
        <authorList>
            <person name="Zheng W."/>
            <person name="Yu S."/>
            <person name="Huang Y."/>
        </authorList>
    </citation>
    <scope>NUCLEOTIDE SEQUENCE [LARGE SCALE GENOMIC DNA]</scope>
    <source>
        <strain evidence="10 11">SN0-2</strain>
    </source>
</reference>
<dbReference type="Proteomes" id="UP000664293">
    <property type="component" value="Unassembled WGS sequence"/>
</dbReference>
<comment type="similarity">
    <text evidence="8">Belongs to the binding-protein-dependent transport system permease family. LivHM subfamily.</text>
</comment>
<keyword evidence="3" id="KW-1003">Cell membrane</keyword>
<keyword evidence="6 9" id="KW-1133">Transmembrane helix</keyword>
<evidence type="ECO:0000256" key="3">
    <source>
        <dbReference type="ARBA" id="ARBA00022475"/>
    </source>
</evidence>
<dbReference type="NCBIfam" id="TIGR03409">
    <property type="entry name" value="urea_trans_UrtB"/>
    <property type="match status" value="1"/>
</dbReference>
<sequence length="529" mass="56901">MTAFAVICVQAQTHSVPPAVETTLQQLTKASLRETGELVKQLEDSGGAAMRPLFETMLAGDLHYHKPTGNLMAVSKNAAGDYLGRDVFTGADLGIQARRDIKKIRVNNRLRGQLRDAIARINLLQGNPEQQRMALLAMLDDLSTENMRLLQSASEAGVSAEVADLISLAEAMVRLRQSTITDERVAAINAMSQHLEAPVRNQLRRLLDNENERDDAVKAAAQKALDKITERIEFYGQLEQLFFGLSLGSVLVLAAIGLAITFGVMGVINMAHGEMIMLGAYTTYVIQQLMPEAIGYSLLIAVPAAFLVSGSVGVLIERGVIRHLQGRPLETLLATFGISLILQQAVRSIFSPLNMQVVTPEWMSGSLAINPVFSVTYNRLYILLFALAVFAALVMVLKKTSLGLNVRAVSQNRDMAKVMGVRTEMVDAMTFGLGSGIAGVAGVALSQLTNVGPNLGQAYIIDSFMVVVFGGVGNLLGTLVGGFSLGVANKFLEPATGAVLANIIVLVCLILFIQKRPKGLFPQRGRAAE</sequence>
<feature type="transmembrane region" description="Helical" evidence="9">
    <location>
        <begin position="380"/>
        <end position="397"/>
    </location>
</feature>
<feature type="transmembrane region" description="Helical" evidence="9">
    <location>
        <begin position="464"/>
        <end position="488"/>
    </location>
</feature>
<evidence type="ECO:0000256" key="1">
    <source>
        <dbReference type="ARBA" id="ARBA00004429"/>
    </source>
</evidence>
<proteinExistence type="inferred from homology"/>
<evidence type="ECO:0000256" key="5">
    <source>
        <dbReference type="ARBA" id="ARBA00022970"/>
    </source>
</evidence>
<feature type="transmembrane region" description="Helical" evidence="9">
    <location>
        <begin position="241"/>
        <end position="268"/>
    </location>
</feature>
<dbReference type="InterPro" id="IPR017779">
    <property type="entry name" value="ABC_UrtB_bac"/>
</dbReference>
<organism evidence="10 11">
    <name type="scientific">Microbulbifer salipaludis</name>
    <dbReference type="NCBI Taxonomy" id="187980"/>
    <lineage>
        <taxon>Bacteria</taxon>
        <taxon>Pseudomonadati</taxon>
        <taxon>Pseudomonadota</taxon>
        <taxon>Gammaproteobacteria</taxon>
        <taxon>Cellvibrionales</taxon>
        <taxon>Microbulbiferaceae</taxon>
        <taxon>Microbulbifer</taxon>
    </lineage>
</organism>
<dbReference type="CDD" id="cd06582">
    <property type="entry name" value="TM_PBP1_LivH_like"/>
    <property type="match status" value="1"/>
</dbReference>
<evidence type="ECO:0000256" key="4">
    <source>
        <dbReference type="ARBA" id="ARBA00022692"/>
    </source>
</evidence>
<evidence type="ECO:0000313" key="10">
    <source>
        <dbReference type="EMBL" id="MBN8430200.1"/>
    </source>
</evidence>
<feature type="transmembrane region" description="Helical" evidence="9">
    <location>
        <begin position="293"/>
        <end position="316"/>
    </location>
</feature>
<evidence type="ECO:0000256" key="2">
    <source>
        <dbReference type="ARBA" id="ARBA00022448"/>
    </source>
</evidence>